<dbReference type="AlphaFoldDB" id="A0A7U9DU18"/>
<gene>
    <name evidence="1" type="ORF">SLI_4463</name>
</gene>
<dbReference type="InterPro" id="IPR042557">
    <property type="entry name" value="SCO4226"/>
</dbReference>
<dbReference type="Gene3D" id="3.30.70.3090">
    <property type="entry name" value="ORF SCO4226, nickel-binding ferredoxin-like monomer"/>
    <property type="match status" value="1"/>
</dbReference>
<reference evidence="2" key="1">
    <citation type="journal article" date="2013" name="Genome Biol. Evol.">
        <title>The genome sequence of Streptomyces lividans 66 reveals a novel tRNA-dependent peptide biosynthetic system within a metal-related genomic island.</title>
        <authorList>
            <person name="Cruz-Morales P."/>
            <person name="Vijgenboom E."/>
            <person name="Iruegas-Bocardo F."/>
            <person name="Girard G."/>
            <person name="Yanez-Guerra L.A."/>
            <person name="Ramos-Aboites H.E."/>
            <person name="Pernodet J.L."/>
            <person name="Anne J."/>
            <person name="van Wezel G.P."/>
            <person name="Barona-Gomez F."/>
        </authorList>
    </citation>
    <scope>NUCLEOTIDE SEQUENCE [LARGE SCALE GENOMIC DNA]</scope>
    <source>
        <strain evidence="2">1326</strain>
    </source>
</reference>
<dbReference type="Pfam" id="PF14026">
    <property type="entry name" value="SCO4226-like"/>
    <property type="match status" value="1"/>
</dbReference>
<organism evidence="1 2">
    <name type="scientific">Streptomyces lividans 1326</name>
    <dbReference type="NCBI Taxonomy" id="1200984"/>
    <lineage>
        <taxon>Bacteria</taxon>
        <taxon>Bacillati</taxon>
        <taxon>Actinomycetota</taxon>
        <taxon>Actinomycetes</taxon>
        <taxon>Kitasatosporales</taxon>
        <taxon>Streptomycetaceae</taxon>
        <taxon>Streptomyces</taxon>
    </lineage>
</organism>
<accession>A0A7U9DU18</accession>
<proteinExistence type="predicted"/>
<evidence type="ECO:0008006" key="3">
    <source>
        <dbReference type="Google" id="ProtNLM"/>
    </source>
</evidence>
<evidence type="ECO:0000313" key="2">
    <source>
        <dbReference type="Proteomes" id="UP000014062"/>
    </source>
</evidence>
<dbReference type="EMBL" id="CM001889">
    <property type="protein sequence ID" value="EOY49172.1"/>
    <property type="molecule type" value="Genomic_DNA"/>
</dbReference>
<dbReference type="InterPro" id="IPR025336">
    <property type="entry name" value="SCO4226-like"/>
</dbReference>
<dbReference type="NCBIfam" id="NF033706">
    <property type="entry name" value="Ni_bind_SCO4226"/>
    <property type="match status" value="1"/>
</dbReference>
<protein>
    <recommendedName>
        <fullName evidence="3">SCO4226 family nickel-binding protein</fullName>
    </recommendedName>
</protein>
<name>A0A7U9DU18_STRLI</name>
<dbReference type="Proteomes" id="UP000014062">
    <property type="component" value="Chromosome"/>
</dbReference>
<evidence type="ECO:0000313" key="1">
    <source>
        <dbReference type="EMBL" id="EOY49172.1"/>
    </source>
</evidence>
<sequence length="86" mass="9552">MRDAMAHFMDVHRGMHGITSDQLHQAHQADLAVEKDENVHFEQAWADPASGTIYCLSEGPSAEAVQRVHERAGHKADEIHEVPLSV</sequence>